<dbReference type="OrthoDB" id="1427364at2"/>
<dbReference type="RefSeq" id="WP_105215189.1">
    <property type="nucleotide sequence ID" value="NZ_CP027062.1"/>
</dbReference>
<proteinExistence type="predicted"/>
<keyword evidence="1" id="KW-0812">Transmembrane</keyword>
<keyword evidence="3" id="KW-1185">Reference proteome</keyword>
<evidence type="ECO:0000256" key="1">
    <source>
        <dbReference type="SAM" id="Phobius"/>
    </source>
</evidence>
<dbReference type="Proteomes" id="UP000238442">
    <property type="component" value="Chromosome"/>
</dbReference>
<name>A0A2S0HUN8_9FLAO</name>
<accession>A0A2S0HUN8</accession>
<reference evidence="2 3" key="1">
    <citation type="submission" date="2018-02" db="EMBL/GenBank/DDBJ databases">
        <title>Genomic analysis of the strain RR4-38 isolated from a seawater recirculating aquaculture system.</title>
        <authorList>
            <person name="Kim Y.-S."/>
            <person name="Jang Y.H."/>
            <person name="Kim K.-H."/>
        </authorList>
    </citation>
    <scope>NUCLEOTIDE SEQUENCE [LARGE SCALE GENOMIC DNA]</scope>
    <source>
        <strain evidence="2 3">RR4-38</strain>
    </source>
</reference>
<gene>
    <name evidence="2" type="ORF">C5O00_04110</name>
</gene>
<keyword evidence="1" id="KW-0472">Membrane</keyword>
<protein>
    <submittedName>
        <fullName evidence="2">Uncharacterized protein</fullName>
    </submittedName>
</protein>
<dbReference type="AlphaFoldDB" id="A0A2S0HUN8"/>
<sequence length="219" mass="25622">MARVRKIDWLNHSLEFLVVVVGILIAFQLNTCSEEKKEAQIVQRHTTNIIAETKFNRNNIERTLTQCENLKAKIDTLLIEVTSGQNVEKINSLSLEALQLNNGYYKQNAYNAVVETGDMRLYEDVELRDDIISLYEYYAWAKGIDEATLETYTTYYYPYAVENFDLINGEPQAIEKYNNRKFGNILAGYSYMMKFRIEKQKELLEKTTEFLDKYDHSSD</sequence>
<feature type="transmembrane region" description="Helical" evidence="1">
    <location>
        <begin position="12"/>
        <end position="29"/>
    </location>
</feature>
<dbReference type="KEGG" id="aue:C5O00_04110"/>
<evidence type="ECO:0000313" key="3">
    <source>
        <dbReference type="Proteomes" id="UP000238442"/>
    </source>
</evidence>
<keyword evidence="1" id="KW-1133">Transmembrane helix</keyword>
<organism evidence="2 3">
    <name type="scientific">Pukyongia salina</name>
    <dbReference type="NCBI Taxonomy" id="2094025"/>
    <lineage>
        <taxon>Bacteria</taxon>
        <taxon>Pseudomonadati</taxon>
        <taxon>Bacteroidota</taxon>
        <taxon>Flavobacteriia</taxon>
        <taxon>Flavobacteriales</taxon>
        <taxon>Flavobacteriaceae</taxon>
        <taxon>Pukyongia</taxon>
    </lineage>
</organism>
<dbReference type="EMBL" id="CP027062">
    <property type="protein sequence ID" value="AVI50389.1"/>
    <property type="molecule type" value="Genomic_DNA"/>
</dbReference>
<evidence type="ECO:0000313" key="2">
    <source>
        <dbReference type="EMBL" id="AVI50389.1"/>
    </source>
</evidence>